<organism evidence="2 3">
    <name type="scientific">Neobacillus bataviensis LMG 21833</name>
    <dbReference type="NCBI Taxonomy" id="1117379"/>
    <lineage>
        <taxon>Bacteria</taxon>
        <taxon>Bacillati</taxon>
        <taxon>Bacillota</taxon>
        <taxon>Bacilli</taxon>
        <taxon>Bacillales</taxon>
        <taxon>Bacillaceae</taxon>
        <taxon>Neobacillus</taxon>
    </lineage>
</organism>
<dbReference type="InterPro" id="IPR029044">
    <property type="entry name" value="Nucleotide-diphossugar_trans"/>
</dbReference>
<dbReference type="OrthoDB" id="9801899at2"/>
<sequence>MDSQVGQVQILGQTEKWKITFVDTGLDTMTGSRIKRAKKYIGDESFMVTYGDGLSDINLQELLKFHRTKGTIATVTGIKKKSQFGTLEVNQGMAESFEEKTKVEGIINGGFFVFQPEVFNYLTDETTCIFEEEPMKKLTENRQLSVFLHEGFWTAIDTYKNVLEINKMWEQGNRLWLPKQK</sequence>
<dbReference type="eggNOG" id="COG1208">
    <property type="taxonomic scope" value="Bacteria"/>
</dbReference>
<dbReference type="PANTHER" id="PTHR47183">
    <property type="entry name" value="GLUCOSE-1-PHOSPHATE CYTIDYLYLTRANSFERASE-RELATED"/>
    <property type="match status" value="1"/>
</dbReference>
<dbReference type="PANTHER" id="PTHR47183:SF2">
    <property type="entry name" value="GLUCOSE-1-PHOSPHATE CYTIDYLYLTRANSFERASE-RELATED"/>
    <property type="match status" value="1"/>
</dbReference>
<dbReference type="SUPFAM" id="SSF53448">
    <property type="entry name" value="Nucleotide-diphospho-sugar transferases"/>
    <property type="match status" value="1"/>
</dbReference>
<dbReference type="PATRIC" id="fig|1117379.3.peg.2658"/>
<proteinExistence type="predicted"/>
<comment type="caution">
    <text evidence="2">The sequence shown here is derived from an EMBL/GenBank/DDBJ whole genome shotgun (WGS) entry which is preliminary data.</text>
</comment>
<evidence type="ECO:0000313" key="3">
    <source>
        <dbReference type="Proteomes" id="UP000006316"/>
    </source>
</evidence>
<keyword evidence="3" id="KW-1185">Reference proteome</keyword>
<reference evidence="2 3" key="1">
    <citation type="journal article" date="2012" name="Front. Microbiol.">
        <title>Redundancy and modularity in membrane-associated dissimilatory nitrate reduction in Bacillus.</title>
        <authorList>
            <person name="Heylen K."/>
            <person name="Keltjens J."/>
        </authorList>
    </citation>
    <scope>NUCLEOTIDE SEQUENCE [LARGE SCALE GENOMIC DNA]</scope>
    <source>
        <strain evidence="3">LMG 21833T</strain>
    </source>
</reference>
<keyword evidence="2" id="KW-0548">Nucleotidyltransferase</keyword>
<dbReference type="GO" id="GO:0047343">
    <property type="term" value="F:glucose-1-phosphate cytidylyltransferase activity"/>
    <property type="evidence" value="ECO:0007669"/>
    <property type="project" value="InterPro"/>
</dbReference>
<protein>
    <submittedName>
        <fullName evidence="2">Glucose-1-phosphate cytidylyltransferase</fullName>
    </submittedName>
</protein>
<dbReference type="STRING" id="1117379.BABA_12790"/>
<dbReference type="AlphaFoldDB" id="K6E330"/>
<gene>
    <name evidence="2" type="ORF">BABA_12790</name>
</gene>
<dbReference type="EMBL" id="AJLS01000074">
    <property type="protein sequence ID" value="EKN67606.1"/>
    <property type="molecule type" value="Genomic_DNA"/>
</dbReference>
<evidence type="ECO:0000313" key="2">
    <source>
        <dbReference type="EMBL" id="EKN67606.1"/>
    </source>
</evidence>
<feature type="domain" description="Nucleotidyl transferase" evidence="1">
    <location>
        <begin position="13"/>
        <end position="168"/>
    </location>
</feature>
<accession>K6E330</accession>
<dbReference type="InterPro" id="IPR013446">
    <property type="entry name" value="G1P_cyt_trans-like"/>
</dbReference>
<dbReference type="Pfam" id="PF00483">
    <property type="entry name" value="NTP_transferase"/>
    <property type="match status" value="1"/>
</dbReference>
<name>K6E330_9BACI</name>
<dbReference type="InterPro" id="IPR005835">
    <property type="entry name" value="NTP_transferase_dom"/>
</dbReference>
<evidence type="ECO:0000259" key="1">
    <source>
        <dbReference type="Pfam" id="PF00483"/>
    </source>
</evidence>
<keyword evidence="2" id="KW-0808">Transferase</keyword>
<dbReference type="Proteomes" id="UP000006316">
    <property type="component" value="Unassembled WGS sequence"/>
</dbReference>
<dbReference type="Gene3D" id="3.90.550.10">
    <property type="entry name" value="Spore Coat Polysaccharide Biosynthesis Protein SpsA, Chain A"/>
    <property type="match status" value="1"/>
</dbReference>